<comment type="caution">
    <text evidence="3">The sequence shown here is derived from an EMBL/GenBank/DDBJ whole genome shotgun (WGS) entry which is preliminary data.</text>
</comment>
<keyword evidence="2" id="KW-1133">Transmembrane helix</keyword>
<dbReference type="PANTHER" id="PTHR11328">
    <property type="entry name" value="MAJOR FACILITATOR SUPERFAMILY DOMAIN-CONTAINING PROTEIN"/>
    <property type="match status" value="1"/>
</dbReference>
<gene>
    <name evidence="3" type="ORF">DMN91_010462</name>
</gene>
<dbReference type="InterPro" id="IPR036259">
    <property type="entry name" value="MFS_trans_sf"/>
</dbReference>
<proteinExistence type="inferred from homology"/>
<name>A0A3L8D7Z0_OOCBI</name>
<dbReference type="GO" id="GO:0008643">
    <property type="term" value="P:carbohydrate transport"/>
    <property type="evidence" value="ECO:0007669"/>
    <property type="project" value="InterPro"/>
</dbReference>
<dbReference type="OrthoDB" id="1730117at2759"/>
<evidence type="ECO:0000313" key="4">
    <source>
        <dbReference type="Proteomes" id="UP000279307"/>
    </source>
</evidence>
<keyword evidence="2" id="KW-0472">Membrane</keyword>
<comment type="similarity">
    <text evidence="1">Belongs to the major facilitator superfamily.</text>
</comment>
<dbReference type="PANTHER" id="PTHR11328:SF28">
    <property type="entry name" value="MAJOR FACILITATOR SUPERFAMILY DOMAIN-CONTAINING PROTEIN 12"/>
    <property type="match status" value="1"/>
</dbReference>
<protein>
    <recommendedName>
        <fullName evidence="5">Major facilitator superfamily domain-containing protein</fullName>
    </recommendedName>
</protein>
<dbReference type="GO" id="GO:0015293">
    <property type="term" value="F:symporter activity"/>
    <property type="evidence" value="ECO:0007669"/>
    <property type="project" value="InterPro"/>
</dbReference>
<dbReference type="InterPro" id="IPR039672">
    <property type="entry name" value="MFS_2"/>
</dbReference>
<organism evidence="3 4">
    <name type="scientific">Ooceraea biroi</name>
    <name type="common">Clonal raider ant</name>
    <name type="synonym">Cerapachys biroi</name>
    <dbReference type="NCBI Taxonomy" id="2015173"/>
    <lineage>
        <taxon>Eukaryota</taxon>
        <taxon>Metazoa</taxon>
        <taxon>Ecdysozoa</taxon>
        <taxon>Arthropoda</taxon>
        <taxon>Hexapoda</taxon>
        <taxon>Insecta</taxon>
        <taxon>Pterygota</taxon>
        <taxon>Neoptera</taxon>
        <taxon>Endopterygota</taxon>
        <taxon>Hymenoptera</taxon>
        <taxon>Apocrita</taxon>
        <taxon>Aculeata</taxon>
        <taxon>Formicoidea</taxon>
        <taxon>Formicidae</taxon>
        <taxon>Dorylinae</taxon>
        <taxon>Ooceraea</taxon>
    </lineage>
</organism>
<dbReference type="Proteomes" id="UP000279307">
    <property type="component" value="Chromosome 11"/>
</dbReference>
<evidence type="ECO:0000256" key="1">
    <source>
        <dbReference type="ARBA" id="ARBA00008335"/>
    </source>
</evidence>
<dbReference type="GO" id="GO:0005886">
    <property type="term" value="C:plasma membrane"/>
    <property type="evidence" value="ECO:0007669"/>
    <property type="project" value="TreeGrafter"/>
</dbReference>
<dbReference type="EMBL" id="QOIP01000011">
    <property type="protein sequence ID" value="RLU16394.1"/>
    <property type="molecule type" value="Genomic_DNA"/>
</dbReference>
<dbReference type="AlphaFoldDB" id="A0A3L8D7Z0"/>
<reference evidence="3 4" key="1">
    <citation type="journal article" date="2018" name="Genome Res.">
        <title>The genomic architecture and molecular evolution of ant odorant receptors.</title>
        <authorList>
            <person name="McKenzie S.K."/>
            <person name="Kronauer D.J.C."/>
        </authorList>
    </citation>
    <scope>NUCLEOTIDE SEQUENCE [LARGE SCALE GENOMIC DNA]</scope>
    <source>
        <strain evidence="3">Clonal line C1</strain>
    </source>
</reference>
<sequence>MEPGTSGSVDDYTEIIQRLPVYLKFAYGMGHVLNDICASMWFTYLLVFFHLVLGFDPTLAGVVLFIGQVADAVVTPFVGLHSDKNDNFWLCRYGRRKTWHLLGTICVILGFPFIFSQCIGCKDAHQWAQLVYYAAFVIIFQFGWAAVQISHLALVPDLTPAEHERTELIAIR</sequence>
<feature type="transmembrane region" description="Helical" evidence="2">
    <location>
        <begin position="131"/>
        <end position="155"/>
    </location>
</feature>
<dbReference type="Pfam" id="PF13347">
    <property type="entry name" value="MFS_2"/>
    <property type="match status" value="1"/>
</dbReference>
<evidence type="ECO:0008006" key="5">
    <source>
        <dbReference type="Google" id="ProtNLM"/>
    </source>
</evidence>
<evidence type="ECO:0000313" key="3">
    <source>
        <dbReference type="EMBL" id="RLU16394.1"/>
    </source>
</evidence>
<feature type="transmembrane region" description="Helical" evidence="2">
    <location>
        <begin position="101"/>
        <end position="119"/>
    </location>
</feature>
<dbReference type="SUPFAM" id="SSF103473">
    <property type="entry name" value="MFS general substrate transporter"/>
    <property type="match status" value="1"/>
</dbReference>
<feature type="transmembrane region" description="Helical" evidence="2">
    <location>
        <begin position="59"/>
        <end position="80"/>
    </location>
</feature>
<accession>A0A3L8D7Z0</accession>
<evidence type="ECO:0000256" key="2">
    <source>
        <dbReference type="SAM" id="Phobius"/>
    </source>
</evidence>
<keyword evidence="2" id="KW-0812">Transmembrane</keyword>
<feature type="transmembrane region" description="Helical" evidence="2">
    <location>
        <begin position="32"/>
        <end position="53"/>
    </location>
</feature>
<dbReference type="Gene3D" id="1.20.1250.20">
    <property type="entry name" value="MFS general substrate transporter like domains"/>
    <property type="match status" value="1"/>
</dbReference>